<dbReference type="Proteomes" id="UP001281761">
    <property type="component" value="Unassembled WGS sequence"/>
</dbReference>
<name>A0ABQ9YF26_9EUKA</name>
<feature type="compositionally biased region" description="Basic and acidic residues" evidence="1">
    <location>
        <begin position="245"/>
        <end position="257"/>
    </location>
</feature>
<feature type="compositionally biased region" description="Basic residues" evidence="1">
    <location>
        <begin position="146"/>
        <end position="161"/>
    </location>
</feature>
<keyword evidence="3" id="KW-1185">Reference proteome</keyword>
<gene>
    <name evidence="2" type="ORF">BLNAU_2948</name>
</gene>
<feature type="compositionally biased region" description="Low complexity" evidence="1">
    <location>
        <begin position="164"/>
        <end position="202"/>
    </location>
</feature>
<feature type="compositionally biased region" description="Basic residues" evidence="1">
    <location>
        <begin position="228"/>
        <end position="244"/>
    </location>
</feature>
<organism evidence="2 3">
    <name type="scientific">Blattamonas nauphoetae</name>
    <dbReference type="NCBI Taxonomy" id="2049346"/>
    <lineage>
        <taxon>Eukaryota</taxon>
        <taxon>Metamonada</taxon>
        <taxon>Preaxostyla</taxon>
        <taxon>Oxymonadida</taxon>
        <taxon>Blattamonas</taxon>
    </lineage>
</organism>
<evidence type="ECO:0000313" key="3">
    <source>
        <dbReference type="Proteomes" id="UP001281761"/>
    </source>
</evidence>
<sequence length="459" mass="52445">MRIKCDLSAFPSILPSRQWFIISHPDSSIQELKAQLKYFFSITDDISIFIDGFSLNPKFTVSHCVLETDILQIVPSSLKASHVHLHQYSNHPTCSFSVHQPHLLTIQSSIPIHSHPLLKEEIIKTKRLFSSKKYIQKAYKLDKKGMKQKHKIDKKTAKSFRKQSISSSDSSSSSSKNSTSSSSKSSSSSSELTESSESSDSSDSSEENQVHTSNRPDPVLMRTSRQERNRRRNKIRNTRRKNIRKDRLRERKEKERDDIVKAYEQSQITNHQTGGQQRAVPLQSHHFYEDEEAPLLLQSHLAESQKEHVNFVPLSVWKVDFSGISTVEIPHAVPIPRSDADSKILSFFIPADKLPLLEEEEEEDGEDTETRTYTVNGANVVFVRRDFDKDRVVVGRRNTDDDSPLNPTQKRNKESIAKQNDERKRETEGATPPTQKKKNYTPSTSLAAFLSRLSDETNK</sequence>
<comment type="caution">
    <text evidence="2">The sequence shown here is derived from an EMBL/GenBank/DDBJ whole genome shotgun (WGS) entry which is preliminary data.</text>
</comment>
<proteinExistence type="predicted"/>
<evidence type="ECO:0008006" key="4">
    <source>
        <dbReference type="Google" id="ProtNLM"/>
    </source>
</evidence>
<accession>A0ABQ9YF26</accession>
<feature type="region of interest" description="Disordered" evidence="1">
    <location>
        <begin position="141"/>
        <end position="257"/>
    </location>
</feature>
<feature type="region of interest" description="Disordered" evidence="1">
    <location>
        <begin position="395"/>
        <end position="459"/>
    </location>
</feature>
<evidence type="ECO:0000313" key="2">
    <source>
        <dbReference type="EMBL" id="KAK2962288.1"/>
    </source>
</evidence>
<protein>
    <recommendedName>
        <fullName evidence="4">Coilin</fullName>
    </recommendedName>
</protein>
<dbReference type="EMBL" id="JARBJD010000012">
    <property type="protein sequence ID" value="KAK2962288.1"/>
    <property type="molecule type" value="Genomic_DNA"/>
</dbReference>
<feature type="compositionally biased region" description="Basic and acidic residues" evidence="1">
    <location>
        <begin position="411"/>
        <end position="428"/>
    </location>
</feature>
<evidence type="ECO:0000256" key="1">
    <source>
        <dbReference type="SAM" id="MobiDB-lite"/>
    </source>
</evidence>
<reference evidence="2 3" key="1">
    <citation type="journal article" date="2022" name="bioRxiv">
        <title>Genomics of Preaxostyla Flagellates Illuminates Evolutionary Transitions and the Path Towards Mitochondrial Loss.</title>
        <authorList>
            <person name="Novak L.V.F."/>
            <person name="Treitli S.C."/>
            <person name="Pyrih J."/>
            <person name="Halakuc P."/>
            <person name="Pipaliya S.V."/>
            <person name="Vacek V."/>
            <person name="Brzon O."/>
            <person name="Soukal P."/>
            <person name="Eme L."/>
            <person name="Dacks J.B."/>
            <person name="Karnkowska A."/>
            <person name="Elias M."/>
            <person name="Hampl V."/>
        </authorList>
    </citation>
    <scope>NUCLEOTIDE SEQUENCE [LARGE SCALE GENOMIC DNA]</scope>
    <source>
        <strain evidence="2">NAU3</strain>
        <tissue evidence="2">Gut</tissue>
    </source>
</reference>